<dbReference type="CDD" id="cd04166">
    <property type="entry name" value="CysN_ATPS"/>
    <property type="match status" value="1"/>
</dbReference>
<dbReference type="Gene3D" id="3.40.50.300">
    <property type="entry name" value="P-loop containing nucleotide triphosphate hydrolases"/>
    <property type="match status" value="1"/>
</dbReference>
<comment type="similarity">
    <text evidence="9">Belongs to the TRAFAC class translation factor GTPase superfamily. Classic translation factor GTPase family. CysN/NodQ subfamily.</text>
</comment>
<dbReference type="GO" id="GO:0004781">
    <property type="term" value="F:sulfate adenylyltransferase (ATP) activity"/>
    <property type="evidence" value="ECO:0007669"/>
    <property type="project" value="UniProtKB-UniRule"/>
</dbReference>
<dbReference type="NCBIfam" id="NF003478">
    <property type="entry name" value="PRK05124.1"/>
    <property type="match status" value="1"/>
</dbReference>
<dbReference type="AlphaFoldDB" id="A0A6G9QKM9"/>
<evidence type="ECO:0000256" key="1">
    <source>
        <dbReference type="ARBA" id="ARBA00005048"/>
    </source>
</evidence>
<name>A0A6G9QKM9_9GAMM</name>
<dbReference type="GO" id="GO:0005524">
    <property type="term" value="F:ATP binding"/>
    <property type="evidence" value="ECO:0007669"/>
    <property type="project" value="UniProtKB-KW"/>
</dbReference>
<dbReference type="RefSeq" id="WP_167678584.1">
    <property type="nucleotide sequence ID" value="NZ_CP050313.1"/>
</dbReference>
<dbReference type="PROSITE" id="PS51722">
    <property type="entry name" value="G_TR_2"/>
    <property type="match status" value="1"/>
</dbReference>
<evidence type="ECO:0000256" key="9">
    <source>
        <dbReference type="HAMAP-Rule" id="MF_00062"/>
    </source>
</evidence>
<dbReference type="InterPro" id="IPR000795">
    <property type="entry name" value="T_Tr_GTP-bd_dom"/>
</dbReference>
<dbReference type="SUPFAM" id="SSF50447">
    <property type="entry name" value="Translation proteins"/>
    <property type="match status" value="1"/>
</dbReference>
<dbReference type="PANTHER" id="PTHR23115">
    <property type="entry name" value="TRANSLATION FACTOR"/>
    <property type="match status" value="1"/>
</dbReference>
<reference evidence="11 12" key="1">
    <citation type="submission" date="2020-03" db="EMBL/GenBank/DDBJ databases">
        <title>Complete genome sequence of Shewanella sp.</title>
        <authorList>
            <person name="Kim Y.-S."/>
            <person name="Kim S.-J."/>
            <person name="Jung H.-K."/>
            <person name="Kim K.-H."/>
        </authorList>
    </citation>
    <scope>NUCLEOTIDE SEQUENCE [LARGE SCALE GENOMIC DNA]</scope>
    <source>
        <strain evidence="11 12">PN3F2</strain>
    </source>
</reference>
<dbReference type="Gene3D" id="2.40.30.10">
    <property type="entry name" value="Translation factors"/>
    <property type="match status" value="2"/>
</dbReference>
<dbReference type="NCBIfam" id="TIGR02034">
    <property type="entry name" value="CysN"/>
    <property type="match status" value="1"/>
</dbReference>
<dbReference type="HAMAP" id="MF_00062">
    <property type="entry name" value="Sulf_adenylyltr_sub1"/>
    <property type="match status" value="1"/>
</dbReference>
<organism evidence="11 12">
    <name type="scientific">Shewanella aestuarii</name>
    <dbReference type="NCBI Taxonomy" id="1028752"/>
    <lineage>
        <taxon>Bacteria</taxon>
        <taxon>Pseudomonadati</taxon>
        <taxon>Pseudomonadota</taxon>
        <taxon>Gammaproteobacteria</taxon>
        <taxon>Alteromonadales</taxon>
        <taxon>Shewanellaceae</taxon>
        <taxon>Shewanella</taxon>
    </lineage>
</organism>
<dbReference type="GO" id="GO:0000103">
    <property type="term" value="P:sulfate assimilation"/>
    <property type="evidence" value="ECO:0007669"/>
    <property type="project" value="UniProtKB-UniRule"/>
</dbReference>
<sequence>MSASANLIASDIEAYLKVHENKDMLRVLTCGSVDDGKSTLIGRLLYDSKMIFEDQMAAIEKDSKRFNTTDDAFDLALLVDGLQSEREQGITIDVAYRYFATEQRKFIIADTPGHEQYTRNMATGASTSDLAIILIDARHGVQVQTRRHSFICSQLGIKHVVIAINKMDAVDYDQSVYQKIKQDYREFAEALDFEDVRFVPISALKGDNVVNESDNMKWYPGSTLLKLLNTVSVAKDANASFRFQVQYVNRPNLDFRGFCGTVSSGEIRVGDTVVSLPSGKESKIKSIVTFDGNLEKASVGMAVTLTLTDEIDVSRGDMLVRPHDQPSSSSHLEADVVWMAEEPLQLDREYAIKVGSKSVYGYVDAINYKVDVNTLDKHPAQQLALNEMGNCNFTVTAPVQFDAYNVNRATGAFIIIDRLTNVTVGAGMIRGAIDGVQKKTHEYSEFEIEMNALVRKHFPHWGAKDISRG</sequence>
<dbReference type="InterPro" id="IPR050100">
    <property type="entry name" value="TRAFAC_GTPase_members"/>
</dbReference>
<dbReference type="CDD" id="cd04095">
    <property type="entry name" value="CysN_NoDQ_III"/>
    <property type="match status" value="1"/>
</dbReference>
<dbReference type="SUPFAM" id="SSF52540">
    <property type="entry name" value="P-loop containing nucleoside triphosphate hydrolases"/>
    <property type="match status" value="1"/>
</dbReference>
<gene>
    <name evidence="9 11" type="primary">cysN</name>
    <name evidence="11" type="ORF">HBH39_12020</name>
</gene>
<dbReference type="InterPro" id="IPR044138">
    <property type="entry name" value="CysN_II"/>
</dbReference>
<dbReference type="EMBL" id="CP050313">
    <property type="protein sequence ID" value="QIR15120.1"/>
    <property type="molecule type" value="Genomic_DNA"/>
</dbReference>
<keyword evidence="4 9" id="KW-0547">Nucleotide-binding</keyword>
<dbReference type="InterPro" id="IPR011779">
    <property type="entry name" value="SO4_adenylTrfase_lsu"/>
</dbReference>
<dbReference type="FunFam" id="2.40.30.10:FF:000027">
    <property type="entry name" value="Sulfate adenylyltransferase subunit 1"/>
    <property type="match status" value="1"/>
</dbReference>
<dbReference type="FunFam" id="3.40.50.300:FF:000119">
    <property type="entry name" value="Sulfate adenylyltransferase subunit 1"/>
    <property type="match status" value="1"/>
</dbReference>
<keyword evidence="6 9" id="KW-0342">GTP-binding</keyword>
<dbReference type="InterPro" id="IPR009000">
    <property type="entry name" value="Transl_B-barrel_sf"/>
</dbReference>
<evidence type="ECO:0000256" key="8">
    <source>
        <dbReference type="ARBA" id="ARBA00062688"/>
    </source>
</evidence>
<dbReference type="InterPro" id="IPR027417">
    <property type="entry name" value="P-loop_NTPase"/>
</dbReference>
<proteinExistence type="inferred from homology"/>
<dbReference type="InterPro" id="IPR054696">
    <property type="entry name" value="GTP-eEF1A_C"/>
</dbReference>
<keyword evidence="5 9" id="KW-0067">ATP-binding</keyword>
<dbReference type="UniPathway" id="UPA00140">
    <property type="reaction ID" value="UER00204"/>
</dbReference>
<dbReference type="GO" id="GO:0005525">
    <property type="term" value="F:GTP binding"/>
    <property type="evidence" value="ECO:0007669"/>
    <property type="project" value="UniProtKB-UniRule"/>
</dbReference>
<comment type="subunit">
    <text evidence="8">Heterodimer composed of CysD, the smaller subunit, and CysNC.</text>
</comment>
<dbReference type="InterPro" id="IPR005225">
    <property type="entry name" value="Small_GTP-bd"/>
</dbReference>
<evidence type="ECO:0000256" key="6">
    <source>
        <dbReference type="ARBA" id="ARBA00023134"/>
    </source>
</evidence>
<dbReference type="CDD" id="cd03695">
    <property type="entry name" value="CysN_NodQ_II"/>
    <property type="match status" value="1"/>
</dbReference>
<evidence type="ECO:0000313" key="11">
    <source>
        <dbReference type="EMBL" id="QIR15120.1"/>
    </source>
</evidence>
<comment type="catalytic activity">
    <reaction evidence="9">
        <text>sulfate + ATP + H(+) = adenosine 5'-phosphosulfate + diphosphate</text>
        <dbReference type="Rhea" id="RHEA:18133"/>
        <dbReference type="ChEBI" id="CHEBI:15378"/>
        <dbReference type="ChEBI" id="CHEBI:16189"/>
        <dbReference type="ChEBI" id="CHEBI:30616"/>
        <dbReference type="ChEBI" id="CHEBI:33019"/>
        <dbReference type="ChEBI" id="CHEBI:58243"/>
        <dbReference type="EC" id="2.7.7.4"/>
    </reaction>
</comment>
<evidence type="ECO:0000256" key="2">
    <source>
        <dbReference type="ARBA" id="ARBA00022679"/>
    </source>
</evidence>
<accession>A0A6G9QKM9</accession>
<protein>
    <recommendedName>
        <fullName evidence="9">Sulfate adenylyltransferase subunit 1</fullName>
        <ecNumber evidence="9">2.7.7.4</ecNumber>
    </recommendedName>
    <alternativeName>
        <fullName evidence="9">ATP-sulfurylase large subunit</fullName>
    </alternativeName>
    <alternativeName>
        <fullName evidence="9">Sulfate adenylate transferase</fullName>
        <shortName evidence="9">SAT</shortName>
    </alternativeName>
</protein>
<dbReference type="KEGG" id="saes:HBH39_12020"/>
<dbReference type="InterPro" id="IPR031157">
    <property type="entry name" value="G_TR_CS"/>
</dbReference>
<dbReference type="SUPFAM" id="SSF50465">
    <property type="entry name" value="EF-Tu/eEF-1alpha/eIF2-gamma C-terminal domain"/>
    <property type="match status" value="1"/>
</dbReference>
<dbReference type="PROSITE" id="PS00301">
    <property type="entry name" value="G_TR_1"/>
    <property type="match status" value="1"/>
</dbReference>
<keyword evidence="12" id="KW-1185">Reference proteome</keyword>
<dbReference type="InterPro" id="IPR041757">
    <property type="entry name" value="CysN_GTP-bd"/>
</dbReference>
<evidence type="ECO:0000259" key="10">
    <source>
        <dbReference type="PROSITE" id="PS51722"/>
    </source>
</evidence>
<dbReference type="InterPro" id="IPR044139">
    <property type="entry name" value="CysN_NoDQ_III"/>
</dbReference>
<dbReference type="InterPro" id="IPR009001">
    <property type="entry name" value="Transl_elong_EF1A/Init_IF2_C"/>
</dbReference>
<keyword evidence="3 9" id="KW-0548">Nucleotidyltransferase</keyword>
<evidence type="ECO:0000256" key="4">
    <source>
        <dbReference type="ARBA" id="ARBA00022741"/>
    </source>
</evidence>
<dbReference type="EC" id="2.7.7.4" evidence="9"/>
<dbReference type="GO" id="GO:0070814">
    <property type="term" value="P:hydrogen sulfide biosynthetic process"/>
    <property type="evidence" value="ECO:0007669"/>
    <property type="project" value="UniProtKB-UniRule"/>
</dbReference>
<feature type="binding site" evidence="9">
    <location>
        <begin position="165"/>
        <end position="168"/>
    </location>
    <ligand>
        <name>GTP</name>
        <dbReference type="ChEBI" id="CHEBI:37565"/>
    </ligand>
</feature>
<dbReference type="GO" id="GO:0003924">
    <property type="term" value="F:GTPase activity"/>
    <property type="evidence" value="ECO:0007669"/>
    <property type="project" value="InterPro"/>
</dbReference>
<dbReference type="PRINTS" id="PR00315">
    <property type="entry name" value="ELONGATNFCT"/>
</dbReference>
<dbReference type="Proteomes" id="UP000502608">
    <property type="component" value="Chromosome"/>
</dbReference>
<keyword evidence="2 9" id="KW-0808">Transferase</keyword>
<feature type="binding site" evidence="9">
    <location>
        <begin position="31"/>
        <end position="38"/>
    </location>
    <ligand>
        <name>GTP</name>
        <dbReference type="ChEBI" id="CHEBI:37565"/>
    </ligand>
</feature>
<feature type="domain" description="Tr-type G" evidence="10">
    <location>
        <begin position="22"/>
        <end position="240"/>
    </location>
</feature>
<evidence type="ECO:0000256" key="5">
    <source>
        <dbReference type="ARBA" id="ARBA00022840"/>
    </source>
</evidence>
<dbReference type="Pfam" id="PF22594">
    <property type="entry name" value="GTP-eEF1A_C"/>
    <property type="match status" value="1"/>
</dbReference>
<dbReference type="NCBIfam" id="TIGR00231">
    <property type="entry name" value="small_GTP"/>
    <property type="match status" value="1"/>
</dbReference>
<feature type="binding site" evidence="9">
    <location>
        <begin position="110"/>
        <end position="114"/>
    </location>
    <ligand>
        <name>GTP</name>
        <dbReference type="ChEBI" id="CHEBI:37565"/>
    </ligand>
</feature>
<evidence type="ECO:0000256" key="7">
    <source>
        <dbReference type="ARBA" id="ARBA00055271"/>
    </source>
</evidence>
<comment type="function">
    <text evidence="7 9">With CysD forms the ATP sulfurylase (ATPS) that catalyzes the adenylation of sulfate producing adenosine 5'-phosphosulfate (APS) and diphosphate, the first enzymatic step in sulfur assimilation pathway. APS synthesis involves the formation of a high-energy phosphoric-sulfuric acid anhydride bond driven by GTP hydrolysis by CysN coupled to ATP hydrolysis by CysD.</text>
</comment>
<evidence type="ECO:0000256" key="3">
    <source>
        <dbReference type="ARBA" id="ARBA00022695"/>
    </source>
</evidence>
<dbReference type="Pfam" id="PF00009">
    <property type="entry name" value="GTP_EFTU"/>
    <property type="match status" value="1"/>
</dbReference>
<comment type="pathway">
    <text evidence="1 9">Sulfur metabolism; hydrogen sulfide biosynthesis; sulfite from sulfate: step 1/3.</text>
</comment>
<dbReference type="NCBIfam" id="NF004035">
    <property type="entry name" value="PRK05506.1"/>
    <property type="match status" value="1"/>
</dbReference>
<evidence type="ECO:0000313" key="12">
    <source>
        <dbReference type="Proteomes" id="UP000502608"/>
    </source>
</evidence>